<feature type="region of interest" description="Disordered" evidence="1">
    <location>
        <begin position="325"/>
        <end position="346"/>
    </location>
</feature>
<gene>
    <name evidence="2" type="ORF">Pcinc_005186</name>
</gene>
<evidence type="ECO:0000313" key="2">
    <source>
        <dbReference type="EMBL" id="KAK3890887.1"/>
    </source>
</evidence>
<accession>A0AAE1L0T8</accession>
<comment type="caution">
    <text evidence="2">The sequence shown here is derived from an EMBL/GenBank/DDBJ whole genome shotgun (WGS) entry which is preliminary data.</text>
</comment>
<keyword evidence="3" id="KW-1185">Reference proteome</keyword>
<feature type="compositionally biased region" description="Polar residues" evidence="1">
    <location>
        <begin position="1"/>
        <end position="10"/>
    </location>
</feature>
<sequence length="419" mass="45436">MSAPPTTRQSAARPRRVHTLFSVGLAMADQDAHEEQPRRSSNIEKKRPRGDDEKGDKKRRKGVPSIQACSLRDSPVPADGDVGCSGLGNMSSECGTASNDKLDKLTSLLSSLIEKLDNNAQGPSTSDAPYYGGFHDLSSSDEDCVVAEGVTYDTDPLDNLDTICPAQPSLQTDVDDASFLRALDELSDCFHGDEPKGDPLSDRLASILNVSLRRRPNSDTVKTTCSRLKVPNNVPNMKARNEEASPLSLQEFLLIKAFFRTKAALEEKDSKQISPVIQPHYNWKDVEENSRGRGFCDINPATLANSELVPLSTEVVGGIPGPASSRAPGFTARSEPHTPTGTQVENDFHDPLGQSLKNQGLSKDVAEFLLRSASTSKAAMTLPLSTILETVGWSQESTFALYYRKPLCKQGQFGEAVLS</sequence>
<dbReference type="Proteomes" id="UP001286313">
    <property type="component" value="Unassembled WGS sequence"/>
</dbReference>
<feature type="region of interest" description="Disordered" evidence="1">
    <location>
        <begin position="1"/>
        <end position="78"/>
    </location>
</feature>
<dbReference type="AlphaFoldDB" id="A0AAE1L0T8"/>
<organism evidence="2 3">
    <name type="scientific">Petrolisthes cinctipes</name>
    <name type="common">Flat porcelain crab</name>
    <dbReference type="NCBI Taxonomy" id="88211"/>
    <lineage>
        <taxon>Eukaryota</taxon>
        <taxon>Metazoa</taxon>
        <taxon>Ecdysozoa</taxon>
        <taxon>Arthropoda</taxon>
        <taxon>Crustacea</taxon>
        <taxon>Multicrustacea</taxon>
        <taxon>Malacostraca</taxon>
        <taxon>Eumalacostraca</taxon>
        <taxon>Eucarida</taxon>
        <taxon>Decapoda</taxon>
        <taxon>Pleocyemata</taxon>
        <taxon>Anomura</taxon>
        <taxon>Galatheoidea</taxon>
        <taxon>Porcellanidae</taxon>
        <taxon>Petrolisthes</taxon>
    </lineage>
</organism>
<reference evidence="2" key="1">
    <citation type="submission" date="2023-10" db="EMBL/GenBank/DDBJ databases">
        <title>Genome assemblies of two species of porcelain crab, Petrolisthes cinctipes and Petrolisthes manimaculis (Anomura: Porcellanidae).</title>
        <authorList>
            <person name="Angst P."/>
        </authorList>
    </citation>
    <scope>NUCLEOTIDE SEQUENCE</scope>
    <source>
        <strain evidence="2">PB745_01</strain>
        <tissue evidence="2">Gill</tissue>
    </source>
</reference>
<evidence type="ECO:0000313" key="3">
    <source>
        <dbReference type="Proteomes" id="UP001286313"/>
    </source>
</evidence>
<name>A0AAE1L0T8_PETCI</name>
<dbReference type="EMBL" id="JAWQEG010000382">
    <property type="protein sequence ID" value="KAK3890887.1"/>
    <property type="molecule type" value="Genomic_DNA"/>
</dbReference>
<protein>
    <submittedName>
        <fullName evidence="2">Uncharacterized protein</fullName>
    </submittedName>
</protein>
<evidence type="ECO:0000256" key="1">
    <source>
        <dbReference type="SAM" id="MobiDB-lite"/>
    </source>
</evidence>
<feature type="compositionally biased region" description="Basic and acidic residues" evidence="1">
    <location>
        <begin position="30"/>
        <end position="56"/>
    </location>
</feature>
<proteinExistence type="predicted"/>